<dbReference type="NCBIfam" id="TIGR01068">
    <property type="entry name" value="thioredoxin"/>
    <property type="match status" value="1"/>
</dbReference>
<sequence>MASFSELIQSDTPVLVDFYADWCGPCKMMAPYLEEVAQKMKGKIKVIKVDIDKNQSATFTYSVQSIPTLILFKEGQIKWRQTGVVDPNNIIQQVQKNS</sequence>
<evidence type="ECO:0000256" key="4">
    <source>
        <dbReference type="ARBA" id="ARBA00023157"/>
    </source>
</evidence>
<dbReference type="CDD" id="cd02947">
    <property type="entry name" value="TRX_family"/>
    <property type="match status" value="1"/>
</dbReference>
<keyword evidence="4" id="KW-1015">Disulfide bond</keyword>
<dbReference type="InterPro" id="IPR013766">
    <property type="entry name" value="Thioredoxin_domain"/>
</dbReference>
<keyword evidence="9" id="KW-1185">Reference proteome</keyword>
<keyword evidence="2" id="KW-0813">Transport</keyword>
<keyword evidence="3" id="KW-0249">Electron transport</keyword>
<dbReference type="PROSITE" id="PS00194">
    <property type="entry name" value="THIOREDOXIN_1"/>
    <property type="match status" value="1"/>
</dbReference>
<dbReference type="EMBL" id="BMEC01000010">
    <property type="protein sequence ID" value="GGC43594.1"/>
    <property type="molecule type" value="Genomic_DNA"/>
</dbReference>
<evidence type="ECO:0000256" key="6">
    <source>
        <dbReference type="NCBIfam" id="TIGR01068"/>
    </source>
</evidence>
<dbReference type="InterPro" id="IPR017937">
    <property type="entry name" value="Thioredoxin_CS"/>
</dbReference>
<comment type="similarity">
    <text evidence="1">Belongs to the thioredoxin family.</text>
</comment>
<dbReference type="InterPro" id="IPR036249">
    <property type="entry name" value="Thioredoxin-like_sf"/>
</dbReference>
<name>A0ABQ1MRD1_9BACT</name>
<dbReference type="PANTHER" id="PTHR45663:SF11">
    <property type="entry name" value="GEO12009P1"/>
    <property type="match status" value="1"/>
</dbReference>
<proteinExistence type="inferred from homology"/>
<dbReference type="InterPro" id="IPR005746">
    <property type="entry name" value="Thioredoxin"/>
</dbReference>
<evidence type="ECO:0000256" key="3">
    <source>
        <dbReference type="ARBA" id="ARBA00022982"/>
    </source>
</evidence>
<evidence type="ECO:0000313" key="9">
    <source>
        <dbReference type="Proteomes" id="UP000636010"/>
    </source>
</evidence>
<gene>
    <name evidence="8" type="ORF">GCM10011506_31480</name>
</gene>
<evidence type="ECO:0000313" key="8">
    <source>
        <dbReference type="EMBL" id="GGC43594.1"/>
    </source>
</evidence>
<dbReference type="RefSeq" id="WP_188465246.1">
    <property type="nucleotide sequence ID" value="NZ_BAABHU010000010.1"/>
</dbReference>
<dbReference type="PIRSF" id="PIRSF000077">
    <property type="entry name" value="Thioredoxin"/>
    <property type="match status" value="1"/>
</dbReference>
<evidence type="ECO:0000256" key="5">
    <source>
        <dbReference type="ARBA" id="ARBA00023284"/>
    </source>
</evidence>
<comment type="caution">
    <text evidence="8">The sequence shown here is derived from an EMBL/GenBank/DDBJ whole genome shotgun (WGS) entry which is preliminary data.</text>
</comment>
<accession>A0ABQ1MRD1</accession>
<dbReference type="SUPFAM" id="SSF52833">
    <property type="entry name" value="Thioredoxin-like"/>
    <property type="match status" value="1"/>
</dbReference>
<keyword evidence="5" id="KW-0676">Redox-active center</keyword>
<evidence type="ECO:0000256" key="1">
    <source>
        <dbReference type="ARBA" id="ARBA00008987"/>
    </source>
</evidence>
<feature type="domain" description="Thioredoxin" evidence="7">
    <location>
        <begin position="1"/>
        <end position="98"/>
    </location>
</feature>
<dbReference type="PRINTS" id="PR00421">
    <property type="entry name" value="THIOREDOXIN"/>
</dbReference>
<dbReference type="PROSITE" id="PS51352">
    <property type="entry name" value="THIOREDOXIN_2"/>
    <property type="match status" value="1"/>
</dbReference>
<organism evidence="8 9">
    <name type="scientific">Marivirga lumbricoides</name>
    <dbReference type="NCBI Taxonomy" id="1046115"/>
    <lineage>
        <taxon>Bacteria</taxon>
        <taxon>Pseudomonadati</taxon>
        <taxon>Bacteroidota</taxon>
        <taxon>Cytophagia</taxon>
        <taxon>Cytophagales</taxon>
        <taxon>Marivirgaceae</taxon>
        <taxon>Marivirga</taxon>
    </lineage>
</organism>
<dbReference type="PANTHER" id="PTHR45663">
    <property type="entry name" value="GEO12009P1"/>
    <property type="match status" value="1"/>
</dbReference>
<evidence type="ECO:0000259" key="7">
    <source>
        <dbReference type="PROSITE" id="PS51352"/>
    </source>
</evidence>
<protein>
    <recommendedName>
        <fullName evidence="6">Thioredoxin</fullName>
    </recommendedName>
</protein>
<dbReference type="Proteomes" id="UP000636010">
    <property type="component" value="Unassembled WGS sequence"/>
</dbReference>
<dbReference type="Pfam" id="PF00085">
    <property type="entry name" value="Thioredoxin"/>
    <property type="match status" value="1"/>
</dbReference>
<dbReference type="Gene3D" id="3.40.30.10">
    <property type="entry name" value="Glutaredoxin"/>
    <property type="match status" value="1"/>
</dbReference>
<evidence type="ECO:0000256" key="2">
    <source>
        <dbReference type="ARBA" id="ARBA00022448"/>
    </source>
</evidence>
<reference evidence="9" key="1">
    <citation type="journal article" date="2019" name="Int. J. Syst. Evol. Microbiol.">
        <title>The Global Catalogue of Microorganisms (GCM) 10K type strain sequencing project: providing services to taxonomists for standard genome sequencing and annotation.</title>
        <authorList>
            <consortium name="The Broad Institute Genomics Platform"/>
            <consortium name="The Broad Institute Genome Sequencing Center for Infectious Disease"/>
            <person name="Wu L."/>
            <person name="Ma J."/>
        </authorList>
    </citation>
    <scope>NUCLEOTIDE SEQUENCE [LARGE SCALE GENOMIC DNA]</scope>
    <source>
        <strain evidence="9">CGMCC 1.10832</strain>
    </source>
</reference>